<accession>A0A6J4SPX8</accession>
<reference evidence="3" key="1">
    <citation type="submission" date="2020-02" db="EMBL/GenBank/DDBJ databases">
        <authorList>
            <person name="Meier V. D."/>
        </authorList>
    </citation>
    <scope>NUCLEOTIDE SEQUENCE</scope>
    <source>
        <strain evidence="3">AVDCRST_MAG30</strain>
    </source>
</reference>
<feature type="compositionally biased region" description="Acidic residues" evidence="1">
    <location>
        <begin position="1"/>
        <end position="10"/>
    </location>
</feature>
<feature type="compositionally biased region" description="Basic and acidic residues" evidence="1">
    <location>
        <begin position="16"/>
        <end position="25"/>
    </location>
</feature>
<dbReference type="AlphaFoldDB" id="A0A6J4SPX8"/>
<sequence length="55" mass="6067">MSGKWDDDDWVGTPPEGRHSRDRADPGFWARQHPIMPAAIGLFVVLAILAIALLV</sequence>
<proteinExistence type="predicted"/>
<evidence type="ECO:0000313" key="3">
    <source>
        <dbReference type="EMBL" id="CAA9500146.1"/>
    </source>
</evidence>
<evidence type="ECO:0000256" key="2">
    <source>
        <dbReference type="SAM" id="Phobius"/>
    </source>
</evidence>
<name>A0A6J4SPX8_9ACTN</name>
<dbReference type="EMBL" id="CADCVS010000248">
    <property type="protein sequence ID" value="CAA9500146.1"/>
    <property type="molecule type" value="Genomic_DNA"/>
</dbReference>
<evidence type="ECO:0000256" key="1">
    <source>
        <dbReference type="SAM" id="MobiDB-lite"/>
    </source>
</evidence>
<keyword evidence="2" id="KW-1133">Transmembrane helix</keyword>
<organism evidence="3">
    <name type="scientific">uncultured Solirubrobacteraceae bacterium</name>
    <dbReference type="NCBI Taxonomy" id="1162706"/>
    <lineage>
        <taxon>Bacteria</taxon>
        <taxon>Bacillati</taxon>
        <taxon>Actinomycetota</taxon>
        <taxon>Thermoleophilia</taxon>
        <taxon>Solirubrobacterales</taxon>
        <taxon>Solirubrobacteraceae</taxon>
        <taxon>environmental samples</taxon>
    </lineage>
</organism>
<feature type="transmembrane region" description="Helical" evidence="2">
    <location>
        <begin position="35"/>
        <end position="54"/>
    </location>
</feature>
<keyword evidence="2" id="KW-0812">Transmembrane</keyword>
<gene>
    <name evidence="3" type="ORF">AVDCRST_MAG30-1859</name>
</gene>
<keyword evidence="2" id="KW-0472">Membrane</keyword>
<protein>
    <submittedName>
        <fullName evidence="3">Uncharacterized protein</fullName>
    </submittedName>
</protein>
<feature type="region of interest" description="Disordered" evidence="1">
    <location>
        <begin position="1"/>
        <end position="25"/>
    </location>
</feature>